<name>A0A3S4AQL4_9PEZI</name>
<protein>
    <submittedName>
        <fullName evidence="2">646d643f-b689-4241-a7fe-8e331dc93673</fullName>
    </submittedName>
</protein>
<accession>A0A3S4AQL4</accession>
<feature type="compositionally biased region" description="Basic and acidic residues" evidence="1">
    <location>
        <begin position="162"/>
        <end position="176"/>
    </location>
</feature>
<dbReference type="InterPro" id="IPR032710">
    <property type="entry name" value="NTF2-like_dom_sf"/>
</dbReference>
<evidence type="ECO:0000313" key="2">
    <source>
        <dbReference type="EMBL" id="SPQ23472.1"/>
    </source>
</evidence>
<organism evidence="2 3">
    <name type="scientific">Thermothielavioides terrestris</name>
    <dbReference type="NCBI Taxonomy" id="2587410"/>
    <lineage>
        <taxon>Eukaryota</taxon>
        <taxon>Fungi</taxon>
        <taxon>Dikarya</taxon>
        <taxon>Ascomycota</taxon>
        <taxon>Pezizomycotina</taxon>
        <taxon>Sordariomycetes</taxon>
        <taxon>Sordariomycetidae</taxon>
        <taxon>Sordariales</taxon>
        <taxon>Chaetomiaceae</taxon>
        <taxon>Thermothielavioides</taxon>
    </lineage>
</organism>
<feature type="region of interest" description="Disordered" evidence="1">
    <location>
        <begin position="148"/>
        <end position="177"/>
    </location>
</feature>
<gene>
    <name evidence="2" type="ORF">TT172_LOCUS5891</name>
</gene>
<sequence length="232" mass="25911">MDPLSLHRARTRSRILNLFFCASADRNVPLLRYGLASDFRYDVAPPCSNKPSLDRDGFTRRLNRFFEAFSTFRLIGETVYQDHDRGVIIAITRIEGTLRQPFEGSREWRSDSVMVVKFNDNGTRITAIREFVDAARVDKLVLKAGGDDGNRYSEDDSEDDSDGHSDDDNDGDDHHGTLLGGNRGVASGWAGKAAWALAYTFLAAGASVLVAERVLKAWLVAQIRLNFKDFGF</sequence>
<reference evidence="2 3" key="1">
    <citation type="submission" date="2018-04" db="EMBL/GenBank/DDBJ databases">
        <authorList>
            <person name="Huttner S."/>
            <person name="Dainat J."/>
        </authorList>
    </citation>
    <scope>NUCLEOTIDE SEQUENCE [LARGE SCALE GENOMIC DNA]</scope>
</reference>
<evidence type="ECO:0000313" key="3">
    <source>
        <dbReference type="Proteomes" id="UP000289323"/>
    </source>
</evidence>
<dbReference type="EMBL" id="OUUZ01000010">
    <property type="protein sequence ID" value="SPQ23472.1"/>
    <property type="molecule type" value="Genomic_DNA"/>
</dbReference>
<evidence type="ECO:0000256" key="1">
    <source>
        <dbReference type="SAM" id="MobiDB-lite"/>
    </source>
</evidence>
<dbReference type="SUPFAM" id="SSF54427">
    <property type="entry name" value="NTF2-like"/>
    <property type="match status" value="1"/>
</dbReference>
<dbReference type="Proteomes" id="UP000289323">
    <property type="component" value="Unassembled WGS sequence"/>
</dbReference>
<dbReference type="AlphaFoldDB" id="A0A3S4AQL4"/>
<proteinExistence type="predicted"/>
<dbReference type="Gene3D" id="3.10.450.50">
    <property type="match status" value="1"/>
</dbReference>